<dbReference type="AlphaFoldDB" id="A0A7V6DPB3"/>
<evidence type="ECO:0000256" key="1">
    <source>
        <dbReference type="SAM" id="Phobius"/>
    </source>
</evidence>
<evidence type="ECO:0000259" key="2">
    <source>
        <dbReference type="Pfam" id="PF14358"/>
    </source>
</evidence>
<protein>
    <submittedName>
        <fullName evidence="3">DUF4405 domain-containing protein</fullName>
    </submittedName>
</protein>
<accession>A0A7V6DPB3</accession>
<feature type="transmembrane region" description="Helical" evidence="1">
    <location>
        <begin position="7"/>
        <end position="29"/>
    </location>
</feature>
<feature type="domain" description="Flavinylation-associated cytochrome" evidence="2">
    <location>
        <begin position="10"/>
        <end position="82"/>
    </location>
</feature>
<name>A0A7V6DPB3_9BACT</name>
<feature type="transmembrane region" description="Helical" evidence="1">
    <location>
        <begin position="100"/>
        <end position="119"/>
    </location>
</feature>
<feature type="transmembrane region" description="Helical" evidence="1">
    <location>
        <begin position="62"/>
        <end position="80"/>
    </location>
</feature>
<proteinExistence type="predicted"/>
<dbReference type="InterPro" id="IPR025517">
    <property type="entry name" value="DUF4405"/>
</dbReference>
<sequence length="135" mass="15464">MTDKSKLTFIIDALMFLIIMGMAGLGFLMKYVLVPGRERWIKYGRNANRTLFGWDRHDWGDIHLDLAMVFLGLLVVHIILHWRQIVGLFHGFVPAERRTLVLLVFVLLAAFLIYFPFLLSPDIGALGQGLGPIRR</sequence>
<reference evidence="3" key="1">
    <citation type="journal article" date="2020" name="mSystems">
        <title>Genome- and Community-Level Interaction Insights into Carbon Utilization and Element Cycling Functions of Hydrothermarchaeota in Hydrothermal Sediment.</title>
        <authorList>
            <person name="Zhou Z."/>
            <person name="Liu Y."/>
            <person name="Xu W."/>
            <person name="Pan J."/>
            <person name="Luo Z.H."/>
            <person name="Li M."/>
        </authorList>
    </citation>
    <scope>NUCLEOTIDE SEQUENCE [LARGE SCALE GENOMIC DNA]</scope>
    <source>
        <strain evidence="3">SpSt-767</strain>
    </source>
</reference>
<organism evidence="3">
    <name type="scientific">Desulfobacca acetoxidans</name>
    <dbReference type="NCBI Taxonomy" id="60893"/>
    <lineage>
        <taxon>Bacteria</taxon>
        <taxon>Pseudomonadati</taxon>
        <taxon>Thermodesulfobacteriota</taxon>
        <taxon>Desulfobaccia</taxon>
        <taxon>Desulfobaccales</taxon>
        <taxon>Desulfobaccaceae</taxon>
        <taxon>Desulfobacca</taxon>
    </lineage>
</organism>
<keyword evidence="1" id="KW-0472">Membrane</keyword>
<dbReference type="EMBL" id="DTGR01000069">
    <property type="protein sequence ID" value="HHS28941.1"/>
    <property type="molecule type" value="Genomic_DNA"/>
</dbReference>
<keyword evidence="1" id="KW-0812">Transmembrane</keyword>
<gene>
    <name evidence="3" type="ORF">ENV52_04485</name>
</gene>
<dbReference type="Pfam" id="PF14358">
    <property type="entry name" value="DUF4405"/>
    <property type="match status" value="1"/>
</dbReference>
<evidence type="ECO:0000313" key="3">
    <source>
        <dbReference type="EMBL" id="HHS28941.1"/>
    </source>
</evidence>
<keyword evidence="1" id="KW-1133">Transmembrane helix</keyword>
<comment type="caution">
    <text evidence="3">The sequence shown here is derived from an EMBL/GenBank/DDBJ whole genome shotgun (WGS) entry which is preliminary data.</text>
</comment>